<dbReference type="EMBL" id="CP003316">
    <property type="protein sequence ID" value="AFA40338.1"/>
    <property type="molecule type" value="Genomic_DNA"/>
</dbReference>
<accession>H6QBI7</accession>
<protein>
    <submittedName>
        <fullName evidence="1">Uncharacterized protein</fullName>
    </submittedName>
</protein>
<keyword evidence="2" id="KW-1185">Reference proteome</keyword>
<dbReference type="eggNOG" id="arCOG09772">
    <property type="taxonomic scope" value="Archaea"/>
</dbReference>
<evidence type="ECO:0000313" key="1">
    <source>
        <dbReference type="EMBL" id="AFA40338.1"/>
    </source>
</evidence>
<sequence>MEFVSKNPNYIYVNGKPMYPWIFLIGVNTDPNEKAGWRVTASGVNDRCGATMQDVRIDLMSNALYTSLLGTYYSPVPGRTIDDSSIRWQSFGVTVDLRRIGISISIEYKWQDMITKNETRASSLTSTRTMWDRALATGGLYSDSAWAWKFGAAALVDVNAGSVRGVYAARTNYWKSAWPYPCTYIAYGYDVTWRV</sequence>
<proteinExistence type="predicted"/>
<reference evidence="1 2" key="1">
    <citation type="journal article" date="2012" name="Stand. Genomic Sci.">
        <title>Complete genome sequence of Pyrobaculum oguniense.</title>
        <authorList>
            <person name="Bernick D.L."/>
            <person name="Karplus K."/>
            <person name="Lui L.M."/>
            <person name="Coker J.K."/>
            <person name="Murphy J.N."/>
            <person name="Chan P.P."/>
            <person name="Cozen A.E."/>
            <person name="Lowe T.M."/>
        </authorList>
    </citation>
    <scope>NUCLEOTIDE SEQUENCE [LARGE SCALE GENOMIC DNA]</scope>
    <source>
        <strain evidence="1 2">TE7</strain>
    </source>
</reference>
<dbReference type="STRING" id="698757.Pogu_2311"/>
<gene>
    <name evidence="1" type="ordered locus">Pogu_2311</name>
</gene>
<evidence type="ECO:0000313" key="2">
    <source>
        <dbReference type="Proteomes" id="UP000009062"/>
    </source>
</evidence>
<name>H6QBI7_PYROT</name>
<organism evidence="1 2">
    <name type="scientific">Pyrobaculum oguniense (strain DSM 13380 / JCM 10595 / TE7)</name>
    <dbReference type="NCBI Taxonomy" id="698757"/>
    <lineage>
        <taxon>Archaea</taxon>
        <taxon>Thermoproteota</taxon>
        <taxon>Thermoprotei</taxon>
        <taxon>Thermoproteales</taxon>
        <taxon>Thermoproteaceae</taxon>
        <taxon>Pyrobaculum</taxon>
    </lineage>
</organism>
<dbReference type="KEGG" id="pog:Pogu_2311"/>
<dbReference type="HOGENOM" id="CLU_100866_0_0_2"/>
<dbReference type="Proteomes" id="UP000009062">
    <property type="component" value="Chromosome"/>
</dbReference>
<dbReference type="AlphaFoldDB" id="H6QBI7"/>